<comment type="caution">
    <text evidence="2">The sequence shown here is derived from an EMBL/GenBank/DDBJ whole genome shotgun (WGS) entry which is preliminary data.</text>
</comment>
<gene>
    <name evidence="2" type="ORF">Scaly_1568000</name>
</gene>
<reference evidence="2" key="1">
    <citation type="submission" date="2020-06" db="EMBL/GenBank/DDBJ databases">
        <authorList>
            <person name="Li T."/>
            <person name="Hu X."/>
            <person name="Zhang T."/>
            <person name="Song X."/>
            <person name="Zhang H."/>
            <person name="Dai N."/>
            <person name="Sheng W."/>
            <person name="Hou X."/>
            <person name="Wei L."/>
        </authorList>
    </citation>
    <scope>NUCLEOTIDE SEQUENCE</scope>
    <source>
        <strain evidence="2">KEN8</strain>
        <tissue evidence="2">Leaf</tissue>
    </source>
</reference>
<dbReference type="InterPro" id="IPR039632">
    <property type="entry name" value="TMEM42"/>
</dbReference>
<dbReference type="PANTHER" id="PTHR31965">
    <property type="entry name" value="TRANSMEMBRANE PROTEIN 42"/>
    <property type="match status" value="1"/>
</dbReference>
<reference evidence="2" key="2">
    <citation type="journal article" date="2024" name="Plant">
        <title>Genomic evolution and insights into agronomic trait innovations of Sesamum species.</title>
        <authorList>
            <person name="Miao H."/>
            <person name="Wang L."/>
            <person name="Qu L."/>
            <person name="Liu H."/>
            <person name="Sun Y."/>
            <person name="Le M."/>
            <person name="Wang Q."/>
            <person name="Wei S."/>
            <person name="Zheng Y."/>
            <person name="Lin W."/>
            <person name="Duan Y."/>
            <person name="Cao H."/>
            <person name="Xiong S."/>
            <person name="Wang X."/>
            <person name="Wei L."/>
            <person name="Li C."/>
            <person name="Ma Q."/>
            <person name="Ju M."/>
            <person name="Zhao R."/>
            <person name="Li G."/>
            <person name="Mu C."/>
            <person name="Tian Q."/>
            <person name="Mei H."/>
            <person name="Zhang T."/>
            <person name="Gao T."/>
            <person name="Zhang H."/>
        </authorList>
    </citation>
    <scope>NUCLEOTIDE SEQUENCE</scope>
    <source>
        <strain evidence="2">KEN8</strain>
    </source>
</reference>
<dbReference type="AlphaFoldDB" id="A0AAW2P8C1"/>
<keyword evidence="1" id="KW-0812">Transmembrane</keyword>
<protein>
    <submittedName>
        <fullName evidence="2">Uncharacterized protein</fullName>
    </submittedName>
</protein>
<feature type="transmembrane region" description="Helical" evidence="1">
    <location>
        <begin position="9"/>
        <end position="29"/>
    </location>
</feature>
<proteinExistence type="predicted"/>
<sequence length="174" mass="19437">MEGGKKRGYGWAISAGLNAALAAVSAKFFSSQVIQFNRKSMKNSSIEVYKRSLVSSGKSGFESNSLAWLRLVQNPWPGWFAVKQPLRYVLVIFFNVVMWGCYVNSMKSLSSLQATVTNFATNFLSSGLAGFFLFEEALSAKSISEFRMSKNAEEATWNTEIVFLAISTKESEYW</sequence>
<accession>A0AAW2P8C1</accession>
<organism evidence="2">
    <name type="scientific">Sesamum calycinum</name>
    <dbReference type="NCBI Taxonomy" id="2727403"/>
    <lineage>
        <taxon>Eukaryota</taxon>
        <taxon>Viridiplantae</taxon>
        <taxon>Streptophyta</taxon>
        <taxon>Embryophyta</taxon>
        <taxon>Tracheophyta</taxon>
        <taxon>Spermatophyta</taxon>
        <taxon>Magnoliopsida</taxon>
        <taxon>eudicotyledons</taxon>
        <taxon>Gunneridae</taxon>
        <taxon>Pentapetalae</taxon>
        <taxon>asterids</taxon>
        <taxon>lamiids</taxon>
        <taxon>Lamiales</taxon>
        <taxon>Pedaliaceae</taxon>
        <taxon>Sesamum</taxon>
    </lineage>
</organism>
<dbReference type="PANTHER" id="PTHR31965:SF1">
    <property type="entry name" value="TRANSMEMBRANE PROTEIN 42"/>
    <property type="match status" value="1"/>
</dbReference>
<evidence type="ECO:0000256" key="1">
    <source>
        <dbReference type="SAM" id="Phobius"/>
    </source>
</evidence>
<keyword evidence="1" id="KW-1133">Transmembrane helix</keyword>
<dbReference type="EMBL" id="JACGWM010000009">
    <property type="protein sequence ID" value="KAL0351793.1"/>
    <property type="molecule type" value="Genomic_DNA"/>
</dbReference>
<name>A0AAW2P8C1_9LAMI</name>
<feature type="transmembrane region" description="Helical" evidence="1">
    <location>
        <begin position="85"/>
        <end position="103"/>
    </location>
</feature>
<keyword evidence="1" id="KW-0472">Membrane</keyword>
<evidence type="ECO:0000313" key="2">
    <source>
        <dbReference type="EMBL" id="KAL0351793.1"/>
    </source>
</evidence>